<feature type="transmembrane region" description="Helical" evidence="1">
    <location>
        <begin position="150"/>
        <end position="170"/>
    </location>
</feature>
<feature type="transmembrane region" description="Helical" evidence="1">
    <location>
        <begin position="123"/>
        <end position="143"/>
    </location>
</feature>
<dbReference type="AlphaFoldDB" id="A0A937D7U8"/>
<protein>
    <submittedName>
        <fullName evidence="2">ZIP family metal transporter</fullName>
    </submittedName>
</protein>
<dbReference type="Proteomes" id="UP000651057">
    <property type="component" value="Unassembled WGS sequence"/>
</dbReference>
<feature type="transmembrane region" description="Helical" evidence="1">
    <location>
        <begin position="208"/>
        <end position="225"/>
    </location>
</feature>
<dbReference type="GO" id="GO:0016020">
    <property type="term" value="C:membrane"/>
    <property type="evidence" value="ECO:0007669"/>
    <property type="project" value="TreeGrafter"/>
</dbReference>
<accession>A0A937D7U8</accession>
<keyword evidence="3" id="KW-1185">Reference proteome</keyword>
<comment type="caution">
    <text evidence="2">The sequence shown here is derived from an EMBL/GenBank/DDBJ whole genome shotgun (WGS) entry which is preliminary data.</text>
</comment>
<evidence type="ECO:0000313" key="2">
    <source>
        <dbReference type="EMBL" id="MBL0685929.1"/>
    </source>
</evidence>
<reference evidence="2" key="1">
    <citation type="submission" date="2021-01" db="EMBL/GenBank/DDBJ databases">
        <authorList>
            <person name="Zhong Y.L."/>
        </authorList>
    </citation>
    <scope>NUCLEOTIDE SEQUENCE</scope>
    <source>
        <strain evidence="2">KCTC 23302</strain>
    </source>
</reference>
<organism evidence="2 3">
    <name type="scientific">Aquimarina mytili</name>
    <dbReference type="NCBI Taxonomy" id="874423"/>
    <lineage>
        <taxon>Bacteria</taxon>
        <taxon>Pseudomonadati</taxon>
        <taxon>Bacteroidota</taxon>
        <taxon>Flavobacteriia</taxon>
        <taxon>Flavobacteriales</taxon>
        <taxon>Flavobacteriaceae</taxon>
        <taxon>Aquimarina</taxon>
    </lineage>
</organism>
<sequence>MVHNYILSISAVFIGALIVFIFRPSNQKNLKLLLAFSGAFLLAITIFDLLPEVFEDNPFAKRTGVWIMIGILLQKILEYFSKGAEHGHLHLDKNTYQLPKLLFISLGLHAILEGFPIHHTDGILIGIIIHKIPIAMILTTFLLNTKIKKITIILTLTVFALMTPFGTFISEHISTIQNYYKEITALVIGIFLHVSTTILFESNEGHKFNVSKLLVILVATFIAYLI</sequence>
<dbReference type="PANTHER" id="PTHR11040">
    <property type="entry name" value="ZINC/IRON TRANSPORTER"/>
    <property type="match status" value="1"/>
</dbReference>
<feature type="transmembrane region" description="Helical" evidence="1">
    <location>
        <begin position="32"/>
        <end position="51"/>
    </location>
</feature>
<keyword evidence="1" id="KW-1133">Transmembrane helix</keyword>
<dbReference type="GO" id="GO:0005385">
    <property type="term" value="F:zinc ion transmembrane transporter activity"/>
    <property type="evidence" value="ECO:0007669"/>
    <property type="project" value="TreeGrafter"/>
</dbReference>
<evidence type="ECO:0000313" key="3">
    <source>
        <dbReference type="Proteomes" id="UP000651057"/>
    </source>
</evidence>
<feature type="transmembrane region" description="Helical" evidence="1">
    <location>
        <begin position="6"/>
        <end position="25"/>
    </location>
</feature>
<gene>
    <name evidence="2" type="ORF">JJQ60_20540</name>
</gene>
<feature type="transmembrane region" description="Helical" evidence="1">
    <location>
        <begin position="182"/>
        <end position="201"/>
    </location>
</feature>
<dbReference type="PANTHER" id="PTHR11040:SF44">
    <property type="entry name" value="PROTEIN ZNTC-RELATED"/>
    <property type="match status" value="1"/>
</dbReference>
<proteinExistence type="predicted"/>
<dbReference type="EMBL" id="JAERQJ010000015">
    <property type="protein sequence ID" value="MBL0685929.1"/>
    <property type="molecule type" value="Genomic_DNA"/>
</dbReference>
<keyword evidence="1" id="KW-0812">Transmembrane</keyword>
<keyword evidence="1" id="KW-0472">Membrane</keyword>
<name>A0A937D7U8_9FLAO</name>
<evidence type="ECO:0000256" key="1">
    <source>
        <dbReference type="SAM" id="Phobius"/>
    </source>
</evidence>